<name>A0A377GKT5_9GAMM</name>
<dbReference type="Proteomes" id="UP000186808">
    <property type="component" value="Unassembled WGS sequence"/>
</dbReference>
<evidence type="ECO:0000313" key="3">
    <source>
        <dbReference type="Proteomes" id="UP000186808"/>
    </source>
</evidence>
<dbReference type="Gene3D" id="3.40.50.11710">
    <property type="entry name" value="Cyclodipeptide synthase"/>
    <property type="match status" value="1"/>
</dbReference>
<evidence type="ECO:0000313" key="1">
    <source>
        <dbReference type="EMBL" id="SIR22604.1"/>
    </source>
</evidence>
<dbReference type="RefSeq" id="WP_058468685.1">
    <property type="nucleotide sequence ID" value="NZ_JAPHPA010000001.1"/>
</dbReference>
<proteinExistence type="predicted"/>
<reference evidence="1 3" key="1">
    <citation type="submission" date="2017-01" db="EMBL/GenBank/DDBJ databases">
        <authorList>
            <person name="Varghese N."/>
            <person name="Submissions S."/>
        </authorList>
    </citation>
    <scope>NUCLEOTIDE SEQUENCE [LARGE SCALE GENOMIC DNA]</scope>
    <source>
        <strain evidence="1 3">ATCC 33342</strain>
    </source>
</reference>
<dbReference type="AlphaFoldDB" id="A0A377GKT5"/>
<protein>
    <submittedName>
        <fullName evidence="2">Uncharacterized protein</fullName>
    </submittedName>
</protein>
<evidence type="ECO:0000313" key="4">
    <source>
        <dbReference type="Proteomes" id="UP000254374"/>
    </source>
</evidence>
<dbReference type="EMBL" id="FTNL01000008">
    <property type="protein sequence ID" value="SIR22604.1"/>
    <property type="molecule type" value="Genomic_DNA"/>
</dbReference>
<reference evidence="2 4" key="2">
    <citation type="submission" date="2018-06" db="EMBL/GenBank/DDBJ databases">
        <authorList>
            <consortium name="Pathogen Informatics"/>
            <person name="Doyle S."/>
        </authorList>
    </citation>
    <scope>NUCLEOTIDE SEQUENCE [LARGE SCALE GENOMIC DNA]</scope>
    <source>
        <strain evidence="2 4">NCTC11401</strain>
    </source>
</reference>
<dbReference type="EMBL" id="UGGV01000001">
    <property type="protein sequence ID" value="STO25391.1"/>
    <property type="molecule type" value="Genomic_DNA"/>
</dbReference>
<accession>A0A377GKT5</accession>
<dbReference type="GO" id="GO:0016755">
    <property type="term" value="F:aminoacyltransferase activity"/>
    <property type="evidence" value="ECO:0007669"/>
    <property type="project" value="InterPro"/>
</dbReference>
<gene>
    <name evidence="2" type="ORF">NCTC11401_02226</name>
    <name evidence="1" type="ORF">SAMN05421777_10884</name>
</gene>
<dbReference type="Proteomes" id="UP000254374">
    <property type="component" value="Unassembled WGS sequence"/>
</dbReference>
<evidence type="ECO:0000313" key="2">
    <source>
        <dbReference type="EMBL" id="STO25391.1"/>
    </source>
</evidence>
<keyword evidence="3" id="KW-1185">Reference proteome</keyword>
<sequence length="446" mass="50152">MPKVRGPKDGKIITASFDSKDNSKSRFSSLKTTKDLILLSIKGNEYCAGEFLEAIVQQAVAMHQTGSDYAGVKGKATFLVADEIYWHNLKEGPSSNENETTLKRQSMDLGELYLEGNLGAFLAPLGLTRDSFNNSYPTATMDEKIEIINKLAEDKGKNFEIVRWHDWVTQNNFDKDLKEIIPLYSSVEGLRVTIDKTSAEFMARHSHDGEDARVWLHRSQGYLTEESPSIMLLAARLGYNFIIYPGTILPPFEATREYFVVENHIARIEKGESIKKECTHNKFCLHVENPSRLVNWLEVNFKRSHENTPIKETIVRNNIAFFASKKGPMEPSLHREHEFIKTISSSNEKEEEGSALAVVPQREAISSSIVRGINHAFQQDTPSRKCQPNSNPSAPPLTQIFAGITEAVLASDLSMSEKVGFLTELVDAYAKRPDQNYSNPKSLSMM</sequence>
<dbReference type="InterPro" id="IPR038622">
    <property type="entry name" value="CDPS_sf"/>
</dbReference>
<organism evidence="2 4">
    <name type="scientific">Fluoribacter gormanii</name>
    <dbReference type="NCBI Taxonomy" id="464"/>
    <lineage>
        <taxon>Bacteria</taxon>
        <taxon>Pseudomonadati</taxon>
        <taxon>Pseudomonadota</taxon>
        <taxon>Gammaproteobacteria</taxon>
        <taxon>Legionellales</taxon>
        <taxon>Legionellaceae</taxon>
        <taxon>Fluoribacter</taxon>
    </lineage>
</organism>